<keyword evidence="7" id="KW-0539">Nucleus</keyword>
<dbReference type="EMBL" id="JAKELL010000051">
    <property type="protein sequence ID" value="KAH8986896.1"/>
    <property type="molecule type" value="Genomic_DNA"/>
</dbReference>
<organism evidence="9 10">
    <name type="scientific">Lactarius akahatsu</name>
    <dbReference type="NCBI Taxonomy" id="416441"/>
    <lineage>
        <taxon>Eukaryota</taxon>
        <taxon>Fungi</taxon>
        <taxon>Dikarya</taxon>
        <taxon>Basidiomycota</taxon>
        <taxon>Agaricomycotina</taxon>
        <taxon>Agaricomycetes</taxon>
        <taxon>Russulales</taxon>
        <taxon>Russulaceae</taxon>
        <taxon>Lactarius</taxon>
    </lineage>
</organism>
<dbReference type="Gene3D" id="1.25.10.10">
    <property type="entry name" value="Leucine-rich Repeat Variant"/>
    <property type="match status" value="1"/>
</dbReference>
<dbReference type="InterPro" id="IPR016024">
    <property type="entry name" value="ARM-type_fold"/>
</dbReference>
<reference evidence="9" key="1">
    <citation type="submission" date="2022-01" db="EMBL/GenBank/DDBJ databases">
        <title>Comparative genomics reveals a dynamic genome evolution in the ectomycorrhizal milk-cap (Lactarius) mushrooms.</title>
        <authorList>
            <consortium name="DOE Joint Genome Institute"/>
            <person name="Lebreton A."/>
            <person name="Tang N."/>
            <person name="Kuo A."/>
            <person name="LaButti K."/>
            <person name="Drula E."/>
            <person name="Barry K."/>
            <person name="Clum A."/>
            <person name="Lipzen A."/>
            <person name="Mousain D."/>
            <person name="Ng V."/>
            <person name="Wang R."/>
            <person name="Wang X."/>
            <person name="Dai Y."/>
            <person name="Henrissat B."/>
            <person name="Grigoriev I.V."/>
            <person name="Guerin-Laguette A."/>
            <person name="Yu F."/>
            <person name="Martin F.M."/>
        </authorList>
    </citation>
    <scope>NUCLEOTIDE SEQUENCE</scope>
    <source>
        <strain evidence="9">QP</strain>
    </source>
</reference>
<dbReference type="SUPFAM" id="SSF48371">
    <property type="entry name" value="ARM repeat"/>
    <property type="match status" value="2"/>
</dbReference>
<keyword evidence="3" id="KW-0813">Transport</keyword>
<feature type="domain" description="Importin N-terminal" evidence="8">
    <location>
        <begin position="27"/>
        <end position="98"/>
    </location>
</feature>
<dbReference type="AlphaFoldDB" id="A0AAD4Q8K1"/>
<dbReference type="PANTHER" id="PTHR10527">
    <property type="entry name" value="IMPORTIN BETA"/>
    <property type="match status" value="1"/>
</dbReference>
<dbReference type="InterPro" id="IPR040122">
    <property type="entry name" value="Importin_beta"/>
</dbReference>
<comment type="caution">
    <text evidence="9">The sequence shown here is derived from an EMBL/GenBank/DDBJ whole genome shotgun (WGS) entry which is preliminary data.</text>
</comment>
<comment type="subcellular location">
    <subcellularLocation>
        <location evidence="2">Cytoplasm</location>
    </subcellularLocation>
    <subcellularLocation>
        <location evidence="1">Nucleus</location>
    </subcellularLocation>
</comment>
<keyword evidence="6" id="KW-0653">Protein transport</keyword>
<dbReference type="Proteomes" id="UP001201163">
    <property type="component" value="Unassembled WGS sequence"/>
</dbReference>
<evidence type="ECO:0000313" key="10">
    <source>
        <dbReference type="Proteomes" id="UP001201163"/>
    </source>
</evidence>
<evidence type="ECO:0000256" key="3">
    <source>
        <dbReference type="ARBA" id="ARBA00022448"/>
    </source>
</evidence>
<evidence type="ECO:0000259" key="8">
    <source>
        <dbReference type="PROSITE" id="PS50166"/>
    </source>
</evidence>
<accession>A0AAD4Q8K1</accession>
<dbReference type="GO" id="GO:0031267">
    <property type="term" value="F:small GTPase binding"/>
    <property type="evidence" value="ECO:0007669"/>
    <property type="project" value="InterPro"/>
</dbReference>
<dbReference type="GO" id="GO:0006606">
    <property type="term" value="P:protein import into nucleus"/>
    <property type="evidence" value="ECO:0007669"/>
    <property type="project" value="InterPro"/>
</dbReference>
<evidence type="ECO:0000256" key="2">
    <source>
        <dbReference type="ARBA" id="ARBA00004496"/>
    </source>
</evidence>
<dbReference type="Pfam" id="PF25780">
    <property type="entry name" value="TPR_IPO5"/>
    <property type="match status" value="1"/>
</dbReference>
<dbReference type="SMART" id="SM01349">
    <property type="entry name" value="TOG"/>
    <property type="match status" value="1"/>
</dbReference>
<dbReference type="Pfam" id="PF03810">
    <property type="entry name" value="IBN_N"/>
    <property type="match status" value="1"/>
</dbReference>
<sequence>MDPNFVQNLHNLLLQSTSNDTIQLKAATAQLNKEFYKDPSCIPALASIIANSQEIPVRQLAAIEMRKRVSANSGSLWLEVPQVNREQLKSQLPEVVLHESNALVRHSTARVIAAIAGIEIPVGGWPRLLPFLHETATSSQVAHREVGIYILYTVLETIVEGFQEHLQAFFKLFEGLLRDPESAEVRVTTVRSLGTIAQYIDTDEKADIKSFQNLLPLMIQVLAQTLEAGDEANARHLFDVFETLLILEIPLLSQHIPQLVQFFIQAGSNRNIDSDLRILALNALNWTVQYKKSKIQSNNLAAGILDGLMPITTEEEPEDIDDDAPARSALRIIDTLATSLPPTQVFPALRNQIQQYFSSPDSAHRRGAMLALGVSVEGCSEFMTPLMGQVWPVIEAGLQDSDAGVRRATCVAVSCLCEWLEDECVSRHTVLVPAIMGLVGDSTTQRSACTALDALLEVLHDVIDQYLPLIMDRLSGLLETAPSNVKAVVTGAIGSAAHASKTQFTPYFQETMHRMQHFLVLTGEGEETELRGITMDTVGTFAEAVGKDLFRPYYEPLMKQAFQGIELGSARLRECSFLFFGVMASVFGEEFAPSLPAVVPSLIASLKQEEHGQESLPLTVNDVTAFASGSSPANAISVEDGAAASEEVEIDLDKALEVNSAVAVEKEIAADTLGTLFAATHEHFLPFVEQTVLELITLLPHYYEGIRKSATDSLLKIVRTFYDLSGQPEWQPGAGAFRDQPLNQNVKDLIDRVIPELLEMYEGEDNKGVVSSLCVGLAETINKIGPALLEKYYGKLCSIAKEVLEQKAICQQDPDQDADEEAPEDQAEYDSVLISSAGDLVAAMANALGADFASEFATFHPLIAKYYKKNRSLSDRSSAIGCLAEIISGMKGAITPSTEPLLELLWRAISDPDAEVQSNAAFATGLLVENSEQDLSPQYIALLGALQPLFNLPADAPAPRLNARDNACGAVARLILRNAGAVPLTQVLPVLIGALPLQNDLLENRPVFRAVLFLFQAQPDVLSPYLDALLRVFGHVLDPNRPDQVGDEVRAGLIRLIGALNAQSPEKVQQAGLAPFVPGI</sequence>
<dbReference type="InterPro" id="IPR001494">
    <property type="entry name" value="Importin-beta_N"/>
</dbReference>
<dbReference type="PROSITE" id="PS50166">
    <property type="entry name" value="IMPORTIN_B_NT"/>
    <property type="match status" value="1"/>
</dbReference>
<keyword evidence="10" id="KW-1185">Reference proteome</keyword>
<evidence type="ECO:0000313" key="9">
    <source>
        <dbReference type="EMBL" id="KAH8986896.1"/>
    </source>
</evidence>
<evidence type="ECO:0000256" key="4">
    <source>
        <dbReference type="ARBA" id="ARBA00022490"/>
    </source>
</evidence>
<dbReference type="SMART" id="SM00913">
    <property type="entry name" value="IBN_N"/>
    <property type="match status" value="1"/>
</dbReference>
<dbReference type="GO" id="GO:0005737">
    <property type="term" value="C:cytoplasm"/>
    <property type="evidence" value="ECO:0007669"/>
    <property type="project" value="UniProtKB-SubCell"/>
</dbReference>
<evidence type="ECO:0000256" key="5">
    <source>
        <dbReference type="ARBA" id="ARBA00022737"/>
    </source>
</evidence>
<evidence type="ECO:0000256" key="6">
    <source>
        <dbReference type="ARBA" id="ARBA00022927"/>
    </source>
</evidence>
<dbReference type="InterPro" id="IPR011989">
    <property type="entry name" value="ARM-like"/>
</dbReference>
<evidence type="ECO:0000256" key="7">
    <source>
        <dbReference type="ARBA" id="ARBA00023242"/>
    </source>
</evidence>
<proteinExistence type="predicted"/>
<dbReference type="InterPro" id="IPR034085">
    <property type="entry name" value="TOG"/>
</dbReference>
<name>A0AAD4Q8K1_9AGAM</name>
<keyword evidence="5" id="KW-0677">Repeat</keyword>
<evidence type="ECO:0000256" key="1">
    <source>
        <dbReference type="ARBA" id="ARBA00004123"/>
    </source>
</evidence>
<protein>
    <submittedName>
        <fullName evidence="9">ARM repeat-containing protein</fullName>
    </submittedName>
</protein>
<gene>
    <name evidence="9" type="ORF">EDB92DRAFT_1878118</name>
</gene>
<dbReference type="InterPro" id="IPR057672">
    <property type="entry name" value="TPR_IPO4/5"/>
</dbReference>
<keyword evidence="4" id="KW-0963">Cytoplasm</keyword>